<dbReference type="InterPro" id="IPR011006">
    <property type="entry name" value="CheY-like_superfamily"/>
</dbReference>
<dbReference type="CDD" id="cd17557">
    <property type="entry name" value="REC_Rcp-like"/>
    <property type="match status" value="1"/>
</dbReference>
<dbReference type="Pfam" id="PF00072">
    <property type="entry name" value="Response_reg"/>
    <property type="match status" value="1"/>
</dbReference>
<feature type="modified residue" description="4-aspartylphosphate" evidence="1">
    <location>
        <position position="62"/>
    </location>
</feature>
<dbReference type="Gene3D" id="3.40.50.2300">
    <property type="match status" value="1"/>
</dbReference>
<dbReference type="SUPFAM" id="SSF52172">
    <property type="entry name" value="CheY-like"/>
    <property type="match status" value="1"/>
</dbReference>
<dbReference type="PANTHER" id="PTHR44520:SF2">
    <property type="entry name" value="RESPONSE REGULATOR RCP1"/>
    <property type="match status" value="1"/>
</dbReference>
<dbReference type="AlphaFoldDB" id="A0A512B8W9"/>
<evidence type="ECO:0000256" key="1">
    <source>
        <dbReference type="PROSITE-ProRule" id="PRU00169"/>
    </source>
</evidence>
<name>A0A512B8W9_9BACT</name>
<organism evidence="3 4">
    <name type="scientific">Segetibacter aerophilus</name>
    <dbReference type="NCBI Taxonomy" id="670293"/>
    <lineage>
        <taxon>Bacteria</taxon>
        <taxon>Pseudomonadati</taxon>
        <taxon>Bacteroidota</taxon>
        <taxon>Chitinophagia</taxon>
        <taxon>Chitinophagales</taxon>
        <taxon>Chitinophagaceae</taxon>
        <taxon>Segetibacter</taxon>
    </lineage>
</organism>
<dbReference type="InterPro" id="IPR001789">
    <property type="entry name" value="Sig_transdc_resp-reg_receiver"/>
</dbReference>
<sequence>MKDIHILLVEDNEGDIVLTKEALSDAKIKNKVSVAKDGEEAIRFVNAGLDDEDILPDLILLDINLPKVDGKEVLHYLKNNPLLKKIPVVMLTTSSSELDVVDSYNNYANCFITKPVDFNKFFEVVRMIEDFWITIVKLPTKD</sequence>
<reference evidence="3 4" key="1">
    <citation type="submission" date="2019-07" db="EMBL/GenBank/DDBJ databases">
        <title>Whole genome shotgun sequence of Segetibacter aerophilus NBRC 106135.</title>
        <authorList>
            <person name="Hosoyama A."/>
            <person name="Uohara A."/>
            <person name="Ohji S."/>
            <person name="Ichikawa N."/>
        </authorList>
    </citation>
    <scope>NUCLEOTIDE SEQUENCE [LARGE SCALE GENOMIC DNA]</scope>
    <source>
        <strain evidence="3 4">NBRC 106135</strain>
    </source>
</reference>
<proteinExistence type="predicted"/>
<protein>
    <submittedName>
        <fullName evidence="3">Response regulator</fullName>
    </submittedName>
</protein>
<dbReference type="Proteomes" id="UP000321513">
    <property type="component" value="Unassembled WGS sequence"/>
</dbReference>
<comment type="caution">
    <text evidence="3">The sequence shown here is derived from an EMBL/GenBank/DDBJ whole genome shotgun (WGS) entry which is preliminary data.</text>
</comment>
<evidence type="ECO:0000313" key="3">
    <source>
        <dbReference type="EMBL" id="GEO08400.1"/>
    </source>
</evidence>
<dbReference type="RefSeq" id="WP_147202462.1">
    <property type="nucleotide sequence ID" value="NZ_BJYT01000002.1"/>
</dbReference>
<dbReference type="SMART" id="SM00448">
    <property type="entry name" value="REC"/>
    <property type="match status" value="1"/>
</dbReference>
<dbReference type="OrthoDB" id="7631574at2"/>
<feature type="domain" description="Response regulatory" evidence="2">
    <location>
        <begin position="5"/>
        <end position="129"/>
    </location>
</feature>
<evidence type="ECO:0000313" key="4">
    <source>
        <dbReference type="Proteomes" id="UP000321513"/>
    </source>
</evidence>
<dbReference type="GO" id="GO:0000160">
    <property type="term" value="P:phosphorelay signal transduction system"/>
    <property type="evidence" value="ECO:0007669"/>
    <property type="project" value="InterPro"/>
</dbReference>
<dbReference type="InterPro" id="IPR052893">
    <property type="entry name" value="TCS_response_regulator"/>
</dbReference>
<evidence type="ECO:0000259" key="2">
    <source>
        <dbReference type="PROSITE" id="PS50110"/>
    </source>
</evidence>
<keyword evidence="1" id="KW-0597">Phosphoprotein</keyword>
<keyword evidence="4" id="KW-1185">Reference proteome</keyword>
<dbReference type="EMBL" id="BJYT01000002">
    <property type="protein sequence ID" value="GEO08400.1"/>
    <property type="molecule type" value="Genomic_DNA"/>
</dbReference>
<gene>
    <name evidence="3" type="ORF">SAE01_08960</name>
</gene>
<accession>A0A512B8W9</accession>
<dbReference type="PROSITE" id="PS50110">
    <property type="entry name" value="RESPONSE_REGULATORY"/>
    <property type="match status" value="1"/>
</dbReference>
<dbReference type="PANTHER" id="PTHR44520">
    <property type="entry name" value="RESPONSE REGULATOR RCP1-RELATED"/>
    <property type="match status" value="1"/>
</dbReference>